<dbReference type="EMBL" id="NQKQ01000044">
    <property type="protein sequence ID" value="PAA03671.1"/>
    <property type="molecule type" value="Genomic_DNA"/>
</dbReference>
<dbReference type="Proteomes" id="UP000215861">
    <property type="component" value="Unassembled WGS sequence"/>
</dbReference>
<proteinExistence type="predicted"/>
<gene>
    <name evidence="1" type="ORF">CJU81_23165</name>
</gene>
<evidence type="ECO:0000313" key="2">
    <source>
        <dbReference type="Proteomes" id="UP000215861"/>
    </source>
</evidence>
<protein>
    <submittedName>
        <fullName evidence="1">Uncharacterized protein</fullName>
    </submittedName>
</protein>
<dbReference type="AlphaFoldDB" id="A0A266ZUG3"/>
<dbReference type="OrthoDB" id="3174978at2"/>
<sequence>MAKYYFVTDVLEKTDTPSVFKDVHKIGSIPAYPGIYKCQSCGYEDVINRECEKFPPCSNCSAKKGANTWKLLVQATDD</sequence>
<organism evidence="1 2">
    <name type="scientific">Pseudomonas fragi</name>
    <dbReference type="NCBI Taxonomy" id="296"/>
    <lineage>
        <taxon>Bacteria</taxon>
        <taxon>Pseudomonadati</taxon>
        <taxon>Pseudomonadota</taxon>
        <taxon>Gammaproteobacteria</taxon>
        <taxon>Pseudomonadales</taxon>
        <taxon>Pseudomonadaceae</taxon>
        <taxon>Pseudomonas</taxon>
    </lineage>
</organism>
<evidence type="ECO:0000313" key="1">
    <source>
        <dbReference type="EMBL" id="PAA03671.1"/>
    </source>
</evidence>
<accession>A0A266ZUG3</accession>
<comment type="caution">
    <text evidence="1">The sequence shown here is derived from an EMBL/GenBank/DDBJ whole genome shotgun (WGS) entry which is preliminary data.</text>
</comment>
<reference evidence="1 2" key="1">
    <citation type="submission" date="2017-08" db="EMBL/GenBank/DDBJ databases">
        <title>Genomic and metabolic characterisation of spoilage-associated Pseudomonas species.</title>
        <authorList>
            <person name="Stanborough T."/>
            <person name="Fegan N."/>
            <person name="Powell S.M."/>
            <person name="Singh T."/>
            <person name="Tamplin M.L."/>
            <person name="Chandry P.S."/>
        </authorList>
    </citation>
    <scope>NUCLEOTIDE SEQUENCE [LARGE SCALE GENOMIC DNA]</scope>
    <source>
        <strain evidence="1 2">F1801</strain>
    </source>
</reference>
<name>A0A266ZUG3_PSEFR</name>